<reference evidence="4" key="1">
    <citation type="submission" date="2023-07" db="EMBL/GenBank/DDBJ databases">
        <title>Structural and functional analysis of rice phyllospheric bacteria for their antimicrobial properties and defense elicitation against blast disease.</title>
        <authorList>
            <person name="Sahu K.P."/>
            <person name="Asharani P."/>
            <person name="Kumar M."/>
            <person name="Reddy B."/>
            <person name="Kumar A."/>
        </authorList>
    </citation>
    <scope>NUCLEOTIDE SEQUENCE [LARGE SCALE GENOMIC DNA]</scope>
    <source>
        <strain evidence="4">OsEp_Plm_30P10</strain>
    </source>
</reference>
<sequence length="150" mass="15853">MKTLLMAIDNSPVAEKVVALTLEQAQAQQAQVAVLCCIDPAYSSCNLPIEIAAGEDPDDFVAAKDEQNTAEKVVRQALAPLLRAGISARGLIVAGEAAETIVAQANALHASMIIMGRRPLSPFNRLLKGSVSAAVIEHARCPVLIDVRKD</sequence>
<evidence type="ECO:0000313" key="4">
    <source>
        <dbReference type="Proteomes" id="UP001288620"/>
    </source>
</evidence>
<dbReference type="Gene3D" id="3.40.50.620">
    <property type="entry name" value="HUPs"/>
    <property type="match status" value="1"/>
</dbReference>
<protein>
    <submittedName>
        <fullName evidence="3">Universal stress protein</fullName>
    </submittedName>
</protein>
<dbReference type="EMBL" id="JAOBTT010000001">
    <property type="protein sequence ID" value="MDZ7277771.1"/>
    <property type="molecule type" value="Genomic_DNA"/>
</dbReference>
<feature type="domain" description="UspA" evidence="2">
    <location>
        <begin position="1"/>
        <end position="145"/>
    </location>
</feature>
<dbReference type="RefSeq" id="WP_322541833.1">
    <property type="nucleotide sequence ID" value="NZ_JAOBTT010000001.1"/>
</dbReference>
<gene>
    <name evidence="3" type="ORF">N4G40_05720</name>
</gene>
<dbReference type="CDD" id="cd00293">
    <property type="entry name" value="USP-like"/>
    <property type="match status" value="1"/>
</dbReference>
<dbReference type="Proteomes" id="UP001288620">
    <property type="component" value="Unassembled WGS sequence"/>
</dbReference>
<dbReference type="InterPro" id="IPR006016">
    <property type="entry name" value="UspA"/>
</dbReference>
<name>A0ABU5LCU5_9GAMM</name>
<dbReference type="PANTHER" id="PTHR46268">
    <property type="entry name" value="STRESS RESPONSE PROTEIN NHAX"/>
    <property type="match status" value="1"/>
</dbReference>
<proteinExistence type="inferred from homology"/>
<dbReference type="InterPro" id="IPR006015">
    <property type="entry name" value="Universal_stress_UspA"/>
</dbReference>
<accession>A0ABU5LCU5</accession>
<comment type="caution">
    <text evidence="3">The sequence shown here is derived from an EMBL/GenBank/DDBJ whole genome shotgun (WGS) entry which is preliminary data.</text>
</comment>
<dbReference type="SUPFAM" id="SSF52402">
    <property type="entry name" value="Adenine nucleotide alpha hydrolases-like"/>
    <property type="match status" value="1"/>
</dbReference>
<dbReference type="PANTHER" id="PTHR46268:SF15">
    <property type="entry name" value="UNIVERSAL STRESS PROTEIN HP_0031"/>
    <property type="match status" value="1"/>
</dbReference>
<organism evidence="3 4">
    <name type="scientific">Pantoea eucrina</name>
    <dbReference type="NCBI Taxonomy" id="472693"/>
    <lineage>
        <taxon>Bacteria</taxon>
        <taxon>Pseudomonadati</taxon>
        <taxon>Pseudomonadota</taxon>
        <taxon>Gammaproteobacteria</taxon>
        <taxon>Enterobacterales</taxon>
        <taxon>Erwiniaceae</taxon>
        <taxon>Pantoea</taxon>
    </lineage>
</organism>
<evidence type="ECO:0000259" key="2">
    <source>
        <dbReference type="Pfam" id="PF00582"/>
    </source>
</evidence>
<comment type="similarity">
    <text evidence="1">Belongs to the universal stress protein A family.</text>
</comment>
<evidence type="ECO:0000256" key="1">
    <source>
        <dbReference type="ARBA" id="ARBA00008791"/>
    </source>
</evidence>
<dbReference type="InterPro" id="IPR014729">
    <property type="entry name" value="Rossmann-like_a/b/a_fold"/>
</dbReference>
<dbReference type="Pfam" id="PF00582">
    <property type="entry name" value="Usp"/>
    <property type="match status" value="1"/>
</dbReference>
<evidence type="ECO:0000313" key="3">
    <source>
        <dbReference type="EMBL" id="MDZ7277771.1"/>
    </source>
</evidence>
<keyword evidence="4" id="KW-1185">Reference proteome</keyword>
<dbReference type="PRINTS" id="PR01438">
    <property type="entry name" value="UNVRSLSTRESS"/>
</dbReference>